<feature type="compositionally biased region" description="Basic and acidic residues" evidence="1">
    <location>
        <begin position="450"/>
        <end position="463"/>
    </location>
</feature>
<name>A0AA35W300_GEOBA</name>
<feature type="compositionally biased region" description="Basic and acidic residues" evidence="1">
    <location>
        <begin position="48"/>
        <end position="59"/>
    </location>
</feature>
<organism evidence="2 3">
    <name type="scientific">Geodia barretti</name>
    <name type="common">Barrett's horny sponge</name>
    <dbReference type="NCBI Taxonomy" id="519541"/>
    <lineage>
        <taxon>Eukaryota</taxon>
        <taxon>Metazoa</taxon>
        <taxon>Porifera</taxon>
        <taxon>Demospongiae</taxon>
        <taxon>Heteroscleromorpha</taxon>
        <taxon>Tetractinellida</taxon>
        <taxon>Astrophorina</taxon>
        <taxon>Geodiidae</taxon>
        <taxon>Geodia</taxon>
    </lineage>
</organism>
<comment type="caution">
    <text evidence="2">The sequence shown here is derived from an EMBL/GenBank/DDBJ whole genome shotgun (WGS) entry which is preliminary data.</text>
</comment>
<evidence type="ECO:0000313" key="2">
    <source>
        <dbReference type="EMBL" id="CAI8006218.1"/>
    </source>
</evidence>
<keyword evidence="3" id="KW-1185">Reference proteome</keyword>
<dbReference type="Proteomes" id="UP001174909">
    <property type="component" value="Unassembled WGS sequence"/>
</dbReference>
<sequence length="463" mass="51555">MLLQLARLARRNGHRFSRSFYREALSKVLQSPPPSPPASTTPTASGDLGRRAEEGREGTSQEMAGELMAMMSGDWDKAVVETEVFWLALHLARHLFNVALCSFGLSCCLSREESQVKAVWDEMATSQYVGDESVSVELVRACLRTAGNLRRGTSTHCQSDPSQTVSALVSRLPPRQASVSATAFERVLAVCAESLQLRLAYQTFTSMTLVHALAPTRRGLQGVGRLLCAPALAANRQWRQLRLAFAYRMLEGSVVSFGGWPPAWVFSECARPLTELLGARGFHLMYDLCHTAVVRDHGEENANIVMEEVWGRGLYHALLQSCRLNHGPRLATFFLGHMTHRGILPNERTFRHLLKFPLSPSDIDDFMVVLARHMHCLTVEETTNLVHPLQSLLQRTLPQTHDTRSEVAVEKAVSKLLEVVSAGSMEQHCLLQLASLTQEHSPPSSFHCHHSSDRDTVYERARA</sequence>
<accession>A0AA35W300</accession>
<reference evidence="2" key="1">
    <citation type="submission" date="2023-03" db="EMBL/GenBank/DDBJ databases">
        <authorList>
            <person name="Steffen K."/>
            <person name="Cardenas P."/>
        </authorList>
    </citation>
    <scope>NUCLEOTIDE SEQUENCE</scope>
</reference>
<feature type="region of interest" description="Disordered" evidence="1">
    <location>
        <begin position="28"/>
        <end position="60"/>
    </location>
</feature>
<feature type="region of interest" description="Disordered" evidence="1">
    <location>
        <begin position="442"/>
        <end position="463"/>
    </location>
</feature>
<dbReference type="AlphaFoldDB" id="A0AA35W300"/>
<evidence type="ECO:0000313" key="3">
    <source>
        <dbReference type="Proteomes" id="UP001174909"/>
    </source>
</evidence>
<protein>
    <submittedName>
        <fullName evidence="2">Uncharacterized protein</fullName>
    </submittedName>
</protein>
<gene>
    <name evidence="2" type="ORF">GBAR_LOCUS4607</name>
</gene>
<proteinExistence type="predicted"/>
<evidence type="ECO:0000256" key="1">
    <source>
        <dbReference type="SAM" id="MobiDB-lite"/>
    </source>
</evidence>
<dbReference type="EMBL" id="CASHTH010000669">
    <property type="protein sequence ID" value="CAI8006218.1"/>
    <property type="molecule type" value="Genomic_DNA"/>
</dbReference>